<feature type="transmembrane region" description="Helical" evidence="6">
    <location>
        <begin position="748"/>
        <end position="770"/>
    </location>
</feature>
<keyword evidence="4 6" id="KW-1133">Transmembrane helix</keyword>
<comment type="subcellular location">
    <subcellularLocation>
        <location evidence="1">Cell membrane</location>
        <topology evidence="1">Multi-pass membrane protein</topology>
    </subcellularLocation>
</comment>
<evidence type="ECO:0000313" key="10">
    <source>
        <dbReference type="Proteomes" id="UP000659124"/>
    </source>
</evidence>
<dbReference type="InterPro" id="IPR050250">
    <property type="entry name" value="Macrolide_Exporter_MacB"/>
</dbReference>
<dbReference type="Pfam" id="PF02687">
    <property type="entry name" value="FtsX"/>
    <property type="match status" value="2"/>
</dbReference>
<evidence type="ECO:0000256" key="2">
    <source>
        <dbReference type="ARBA" id="ARBA00022475"/>
    </source>
</evidence>
<feature type="transmembrane region" description="Helical" evidence="6">
    <location>
        <begin position="328"/>
        <end position="355"/>
    </location>
</feature>
<feature type="domain" description="ABC3 transporter permease C-terminal" evidence="7">
    <location>
        <begin position="666"/>
        <end position="780"/>
    </location>
</feature>
<feature type="domain" description="MacB-like periplasmic core" evidence="8">
    <location>
        <begin position="430"/>
        <end position="595"/>
    </location>
</feature>
<protein>
    <submittedName>
        <fullName evidence="9">ABC transporter permease</fullName>
    </submittedName>
</protein>
<dbReference type="PANTHER" id="PTHR30572">
    <property type="entry name" value="MEMBRANE COMPONENT OF TRANSPORTER-RELATED"/>
    <property type="match status" value="1"/>
</dbReference>
<gene>
    <name evidence="9" type="ORF">ICL07_05725</name>
</gene>
<dbReference type="InterPro" id="IPR025857">
    <property type="entry name" value="MacB_PCD"/>
</dbReference>
<accession>A0ABR7TH92</accession>
<name>A0ABR7TH92_9BACT</name>
<keyword evidence="3 6" id="KW-0812">Transmembrane</keyword>
<feature type="domain" description="ABC3 transporter permease C-terminal" evidence="7">
    <location>
        <begin position="287"/>
        <end position="403"/>
    </location>
</feature>
<dbReference type="Pfam" id="PF12704">
    <property type="entry name" value="MacB_PCD"/>
    <property type="match status" value="2"/>
</dbReference>
<feature type="transmembrane region" description="Helical" evidence="6">
    <location>
        <begin position="663"/>
        <end position="688"/>
    </location>
</feature>
<feature type="transmembrane region" description="Helical" evidence="6">
    <location>
        <begin position="284"/>
        <end position="303"/>
    </location>
</feature>
<keyword evidence="2" id="KW-1003">Cell membrane</keyword>
<dbReference type="PANTHER" id="PTHR30572:SF18">
    <property type="entry name" value="ABC-TYPE MACROLIDE FAMILY EXPORT SYSTEM PERMEASE COMPONENT 2"/>
    <property type="match status" value="1"/>
</dbReference>
<feature type="transmembrane region" description="Helical" evidence="6">
    <location>
        <begin position="700"/>
        <end position="728"/>
    </location>
</feature>
<evidence type="ECO:0000313" key="9">
    <source>
        <dbReference type="EMBL" id="MBC9929867.1"/>
    </source>
</evidence>
<feature type="domain" description="MacB-like periplasmic core" evidence="8">
    <location>
        <begin position="20"/>
        <end position="245"/>
    </location>
</feature>
<feature type="transmembrane region" description="Helical" evidence="6">
    <location>
        <begin position="21"/>
        <end position="41"/>
    </location>
</feature>
<evidence type="ECO:0000259" key="7">
    <source>
        <dbReference type="Pfam" id="PF02687"/>
    </source>
</evidence>
<organism evidence="9 10">
    <name type="scientific">Chitinophaga qingshengii</name>
    <dbReference type="NCBI Taxonomy" id="1569794"/>
    <lineage>
        <taxon>Bacteria</taxon>
        <taxon>Pseudomonadati</taxon>
        <taxon>Bacteroidota</taxon>
        <taxon>Chitinophagia</taxon>
        <taxon>Chitinophagales</taxon>
        <taxon>Chitinophagaceae</taxon>
        <taxon>Chitinophaga</taxon>
    </lineage>
</organism>
<evidence type="ECO:0000259" key="8">
    <source>
        <dbReference type="Pfam" id="PF12704"/>
    </source>
</evidence>
<evidence type="ECO:0000256" key="6">
    <source>
        <dbReference type="SAM" id="Phobius"/>
    </source>
</evidence>
<dbReference type="RefSeq" id="WP_188086960.1">
    <property type="nucleotide sequence ID" value="NZ_JACVFC010000001.1"/>
</dbReference>
<evidence type="ECO:0000256" key="5">
    <source>
        <dbReference type="ARBA" id="ARBA00023136"/>
    </source>
</evidence>
<proteinExistence type="predicted"/>
<dbReference type="InterPro" id="IPR003838">
    <property type="entry name" value="ABC3_permease_C"/>
</dbReference>
<sequence>MFKSYFLSTWRNLVKNKFYSLINIAGLTTGLAIGLLILLWVQDERSFDRFHQRADQLYRLENRVGTGVSRHIWTVTNGPIAINAQARLPEVKGMIRILGNHLYSAFRYNNRLFSANRMFFVDPTFFQLFDFPLIQGNPSKPFTDVHSIVMTEKAARKYFGDVAAVGKVLVSNDNTSFTVSGVVRDFPRNSFMQGEVLFPMQLANEKKKAGSGVDFDHEWEEFDFETYLLLQPGTALASLGKKLRDIHLEHQPADTDIEYLVQPLKDMHLYQADGSDGGMQTVRIFSIIAILILAISAINYVNLSTARAVLRAKEVSVRKLIGAGRGQLFLQFILETAFLFLFSLVLALLLAWALLPLFNRLSGKELFIDFMSTRLWLLVVVTGLATLAVSSIYPALMLSSFEPLNALKGVMVAGIRDVVFRRALVVGQFVISIALITGTLIIRQQLHYMRTQHPGYDRSHVLMCPMPPGGNDHYDAIRERLLREPQIKSMVRASGNIASLSVQSGDNTWDGKEAGETVMVYPVSVEKDFIPFFQIQLKDGNNFSGTPADSVHYILNETAVKEMHLKDPVGKRFSLWQKEGTIIGVVKDFHFASFRDKIQPVVLYYFPQRAGLMLMKTAGGEAPGAIAALKSVWDQYSAGVPFEYHFMDETFDDIYKADRRTGALFNVFAGIAVLVSCLGLLGLSVYTAQVRTREIGVRKVLGAGVSGIVRLLTVDFIRLILIADLIALPVSWWAMSRWLNGYAYRIPLSWTVFLLSGIIALLIALLTIGFQSIKAAMANPVKSLKTE</sequence>
<evidence type="ECO:0000256" key="3">
    <source>
        <dbReference type="ARBA" id="ARBA00022692"/>
    </source>
</evidence>
<keyword evidence="5 6" id="KW-0472">Membrane</keyword>
<evidence type="ECO:0000256" key="1">
    <source>
        <dbReference type="ARBA" id="ARBA00004651"/>
    </source>
</evidence>
<evidence type="ECO:0000256" key="4">
    <source>
        <dbReference type="ARBA" id="ARBA00022989"/>
    </source>
</evidence>
<dbReference type="EMBL" id="JACVFC010000001">
    <property type="protein sequence ID" value="MBC9929867.1"/>
    <property type="molecule type" value="Genomic_DNA"/>
</dbReference>
<dbReference type="Proteomes" id="UP000659124">
    <property type="component" value="Unassembled WGS sequence"/>
</dbReference>
<feature type="transmembrane region" description="Helical" evidence="6">
    <location>
        <begin position="375"/>
        <end position="398"/>
    </location>
</feature>
<keyword evidence="10" id="KW-1185">Reference proteome</keyword>
<feature type="transmembrane region" description="Helical" evidence="6">
    <location>
        <begin position="419"/>
        <end position="442"/>
    </location>
</feature>
<comment type="caution">
    <text evidence="9">The sequence shown here is derived from an EMBL/GenBank/DDBJ whole genome shotgun (WGS) entry which is preliminary data.</text>
</comment>
<reference evidence="9 10" key="1">
    <citation type="submission" date="2020-09" db="EMBL/GenBank/DDBJ databases">
        <title>Genome sequences of type strains of Chitinophaga qingshengii and Chitinophaga varians.</title>
        <authorList>
            <person name="Kittiwongwattana C."/>
        </authorList>
    </citation>
    <scope>NUCLEOTIDE SEQUENCE [LARGE SCALE GENOMIC DNA]</scope>
    <source>
        <strain evidence="9 10">JCM 30026</strain>
    </source>
</reference>